<keyword evidence="2" id="KW-0812">Transmembrane</keyword>
<feature type="transmembrane region" description="Helical" evidence="2">
    <location>
        <begin position="195"/>
        <end position="218"/>
    </location>
</feature>
<proteinExistence type="predicted"/>
<dbReference type="Proteomes" id="UP000065151">
    <property type="component" value="Chromosome"/>
</dbReference>
<keyword evidence="2" id="KW-1133">Transmembrane helix</keyword>
<dbReference type="EMBL" id="CP013747">
    <property type="protein sequence ID" value="ALV43564.1"/>
    <property type="molecule type" value="Genomic_DNA"/>
</dbReference>
<feature type="compositionally biased region" description="Pro residues" evidence="1">
    <location>
        <begin position="496"/>
        <end position="512"/>
    </location>
</feature>
<protein>
    <recommendedName>
        <fullName evidence="5">DUF4389 domain-containing protein</fullName>
    </recommendedName>
</protein>
<dbReference type="RefSeq" id="WP_058932566.1">
    <property type="nucleotide sequence ID" value="NZ_CP013747.1"/>
</dbReference>
<feature type="transmembrane region" description="Helical" evidence="2">
    <location>
        <begin position="381"/>
        <end position="403"/>
    </location>
</feature>
<gene>
    <name evidence="3" type="ORF">AU252_22275</name>
</gene>
<dbReference type="AlphaFoldDB" id="A0A0U3R348"/>
<dbReference type="KEGG" id="psul:AU252_22275"/>
<evidence type="ECO:0000256" key="1">
    <source>
        <dbReference type="SAM" id="MobiDB-lite"/>
    </source>
</evidence>
<evidence type="ECO:0000256" key="2">
    <source>
        <dbReference type="SAM" id="Phobius"/>
    </source>
</evidence>
<keyword evidence="2" id="KW-0472">Membrane</keyword>
<dbReference type="InterPro" id="IPR025498">
    <property type="entry name" value="DUF4389"/>
</dbReference>
<name>A0A0U3R348_9MICC</name>
<accession>A0A0U3R348</accession>
<sequence>MRARSITMLILGILLSMLGGGLLFGGIGASWVNSLQDDGGYLTSPRERFAVDSTAIVSARADNMRGDSYPGPLPFDVGSIRIGAESANTGKDIFVGIAPRADVDRYLAGSNYSELRDVEFRPFRAEYREVQGTTQLSVPADQDFWAASTAGSGERNLDWKIEAGDWSVVVMNADASAGVSADLQAGFRSELFGPIAAGLLTAGVILLVLGVPLLIFGAQGLGRHTPSPTAAVPAAYPGAATPSAYQGPASQAPSAQAAAGLSPYPARLRGELDPVLSRWMWLVKWFLAIPHFFVLFFLWFAFVVVTIIAGFAILFTGRYPRSLFNFNVGVLRWGWRVAFYTYWALGTDRYPPFTLASTDYPADFEVDYPERLSRGLVLVKWWLLALPHFVIIAALTGTSTVRWTDPQTSGIRYETGTGFSLFGFLVLVAAVILLFSGRYQRPLFDLLMGFNRWIYRVITYAALMRDEYPPFRLDQGPSELQAWQPGTGEGARLPASAPPAGPPPDGPPPPSDPTVRDQGQ</sequence>
<feature type="transmembrane region" description="Helical" evidence="2">
    <location>
        <begin position="6"/>
        <end position="32"/>
    </location>
</feature>
<evidence type="ECO:0000313" key="3">
    <source>
        <dbReference type="EMBL" id="ALV43564.1"/>
    </source>
</evidence>
<dbReference type="Pfam" id="PF14333">
    <property type="entry name" value="DUF4389"/>
    <property type="match status" value="2"/>
</dbReference>
<dbReference type="STRING" id="121292.AU252_22275"/>
<feature type="transmembrane region" description="Helical" evidence="2">
    <location>
        <begin position="415"/>
        <end position="435"/>
    </location>
</feature>
<organism evidence="3">
    <name type="scientific">Pseudarthrobacter sulfonivorans</name>
    <dbReference type="NCBI Taxonomy" id="121292"/>
    <lineage>
        <taxon>Bacteria</taxon>
        <taxon>Bacillati</taxon>
        <taxon>Actinomycetota</taxon>
        <taxon>Actinomycetes</taxon>
        <taxon>Micrococcales</taxon>
        <taxon>Micrococcaceae</taxon>
        <taxon>Pseudarthrobacter</taxon>
    </lineage>
</organism>
<reference evidence="3 4" key="1">
    <citation type="submission" date="2015-12" db="EMBL/GenBank/DDBJ databases">
        <authorList>
            <person name="Shamseldin A."/>
            <person name="Moawad H."/>
            <person name="Abd El-Rahim W.M."/>
            <person name="Sadowsky M.J."/>
        </authorList>
    </citation>
    <scope>NUCLEOTIDE SEQUENCE [LARGE SCALE GENOMIC DNA]</scope>
    <source>
        <strain evidence="3 4">Ar51</strain>
    </source>
</reference>
<feature type="region of interest" description="Disordered" evidence="1">
    <location>
        <begin position="475"/>
        <end position="520"/>
    </location>
</feature>
<feature type="transmembrane region" description="Helical" evidence="2">
    <location>
        <begin position="285"/>
        <end position="315"/>
    </location>
</feature>
<evidence type="ECO:0000313" key="4">
    <source>
        <dbReference type="Proteomes" id="UP000065151"/>
    </source>
</evidence>
<evidence type="ECO:0008006" key="5">
    <source>
        <dbReference type="Google" id="ProtNLM"/>
    </source>
</evidence>